<dbReference type="EMBL" id="FUEG01000013">
    <property type="protein sequence ID" value="SJL10877.1"/>
    <property type="molecule type" value="Genomic_DNA"/>
</dbReference>
<keyword evidence="3" id="KW-1185">Reference proteome</keyword>
<proteinExistence type="predicted"/>
<evidence type="ECO:0000313" key="3">
    <source>
        <dbReference type="Proteomes" id="UP000219338"/>
    </source>
</evidence>
<feature type="region of interest" description="Disordered" evidence="1">
    <location>
        <begin position="37"/>
        <end position="86"/>
    </location>
</feature>
<accession>A0A284RQ29</accession>
<reference evidence="3" key="1">
    <citation type="journal article" date="2017" name="Nat. Ecol. Evol.">
        <title>Genome expansion and lineage-specific genetic innovations in the forest pathogenic fungi Armillaria.</title>
        <authorList>
            <person name="Sipos G."/>
            <person name="Prasanna A.N."/>
            <person name="Walter M.C."/>
            <person name="O'Connor E."/>
            <person name="Balint B."/>
            <person name="Krizsan K."/>
            <person name="Kiss B."/>
            <person name="Hess J."/>
            <person name="Varga T."/>
            <person name="Slot J."/>
            <person name="Riley R."/>
            <person name="Boka B."/>
            <person name="Rigling D."/>
            <person name="Barry K."/>
            <person name="Lee J."/>
            <person name="Mihaltcheva S."/>
            <person name="LaButti K."/>
            <person name="Lipzen A."/>
            <person name="Waldron R."/>
            <person name="Moloney N.M."/>
            <person name="Sperisen C."/>
            <person name="Kredics L."/>
            <person name="Vagvoelgyi C."/>
            <person name="Patrignani A."/>
            <person name="Fitzpatrick D."/>
            <person name="Nagy I."/>
            <person name="Doyle S."/>
            <person name="Anderson J.B."/>
            <person name="Grigoriev I.V."/>
            <person name="Gueldener U."/>
            <person name="Muensterkoetter M."/>
            <person name="Nagy L.G."/>
        </authorList>
    </citation>
    <scope>NUCLEOTIDE SEQUENCE [LARGE SCALE GENOMIC DNA]</scope>
    <source>
        <strain evidence="3">C18/9</strain>
    </source>
</reference>
<name>A0A284RQ29_ARMOS</name>
<protein>
    <submittedName>
        <fullName evidence="2">Uncharacterized protein</fullName>
    </submittedName>
</protein>
<dbReference type="Proteomes" id="UP000219338">
    <property type="component" value="Unassembled WGS sequence"/>
</dbReference>
<feature type="compositionally biased region" description="Basic and acidic residues" evidence="1">
    <location>
        <begin position="37"/>
        <end position="54"/>
    </location>
</feature>
<sequence length="86" mass="9718">MRDVCFVEPSFREELRGTGKKFSESCHTTVSVQTNVEGERAFSLRKPHDEKKGEGAGLGDRAQSRDSKAQRPYNVDVPFYSSAEYE</sequence>
<dbReference type="AlphaFoldDB" id="A0A284RQ29"/>
<evidence type="ECO:0000313" key="2">
    <source>
        <dbReference type="EMBL" id="SJL10877.1"/>
    </source>
</evidence>
<organism evidence="2 3">
    <name type="scientific">Armillaria ostoyae</name>
    <name type="common">Armillaria root rot fungus</name>
    <dbReference type="NCBI Taxonomy" id="47428"/>
    <lineage>
        <taxon>Eukaryota</taxon>
        <taxon>Fungi</taxon>
        <taxon>Dikarya</taxon>
        <taxon>Basidiomycota</taxon>
        <taxon>Agaricomycotina</taxon>
        <taxon>Agaricomycetes</taxon>
        <taxon>Agaricomycetidae</taxon>
        <taxon>Agaricales</taxon>
        <taxon>Marasmiineae</taxon>
        <taxon>Physalacriaceae</taxon>
        <taxon>Armillaria</taxon>
    </lineage>
</organism>
<gene>
    <name evidence="2" type="ORF">ARMOST_14272</name>
</gene>
<evidence type="ECO:0000256" key="1">
    <source>
        <dbReference type="SAM" id="MobiDB-lite"/>
    </source>
</evidence>